<dbReference type="InterPro" id="IPR016186">
    <property type="entry name" value="C-type_lectin-like/link_sf"/>
</dbReference>
<sequence length="575" mass="63786">MERLCADPISTLAWGDGKQAVFDAAWYAANGVPLPPASSRTDFHSWDYPPEPNGLRLSAGGTYVKECCAAIGKSGKWFDWDCGLNLHLICEIIPPAAFERWHQGGARNGEPNNALCDENCGALRLDLLTLSFDHSAIKDSFWNDYHCESKYGFVCETVLPSDCAFTTPLITFDCVRQIVNLAGCNASALNPTQLQMGRRQTVTGAFGLFRQAYNERHNYMLNMFPEMCGYQGSILTDSGLEVWYLPVALNYFKARDLCKTYGALLPAFKNEALARELLKKLLTTLRITGVYYWWIGLDDVVTEGTYLWSTGEEYDIEVFKRLNWTLGGWYIKPHLIHDCLTLKIDTFKWDVQHCSQRVSGAVCVKDRASFCPSFHGPHTDVCLIDVWNHVGCVPDGHQYPTKIPKDLAFKYKTMIDPNLMAAFQSIKAEADAGNATQQLNCYGVVLSGLCSTWAGPHSKACLEFVWKSVGCTTSGLKHPDKLSATEFTTLAAYAYGSLFTHMQTIRNSADSGVDAQQIACFGEALPSACPTYYGPHSLDCLNQTWIGVGCRPAGHKSPEKRTPAEQTALSTLNYT</sequence>
<dbReference type="CDD" id="cd00037">
    <property type="entry name" value="CLECT"/>
    <property type="match status" value="1"/>
</dbReference>
<dbReference type="AlphaFoldDB" id="A0A6F9DHF2"/>
<dbReference type="Pfam" id="PF00059">
    <property type="entry name" value="Lectin_C"/>
    <property type="match status" value="1"/>
</dbReference>
<organism evidence="3">
    <name type="scientific">Phallusia mammillata</name>
    <dbReference type="NCBI Taxonomy" id="59560"/>
    <lineage>
        <taxon>Eukaryota</taxon>
        <taxon>Metazoa</taxon>
        <taxon>Chordata</taxon>
        <taxon>Tunicata</taxon>
        <taxon>Ascidiacea</taxon>
        <taxon>Phlebobranchia</taxon>
        <taxon>Ascidiidae</taxon>
        <taxon>Phallusia</taxon>
    </lineage>
</organism>
<name>A0A6F9DHF2_9ASCI</name>
<dbReference type="SUPFAM" id="SSF56436">
    <property type="entry name" value="C-type lectin-like"/>
    <property type="match status" value="3"/>
</dbReference>
<gene>
    <name evidence="3" type="primary">LOC100184768</name>
</gene>
<evidence type="ECO:0000313" key="3">
    <source>
        <dbReference type="EMBL" id="CAB3262894.1"/>
    </source>
</evidence>
<feature type="compositionally biased region" description="Polar residues" evidence="1">
    <location>
        <begin position="564"/>
        <end position="575"/>
    </location>
</feature>
<protein>
    <submittedName>
        <fullName evidence="3">Uncharacterized protein LOC100184768</fullName>
    </submittedName>
</protein>
<dbReference type="InterPro" id="IPR016187">
    <property type="entry name" value="CTDL_fold"/>
</dbReference>
<dbReference type="InterPro" id="IPR050111">
    <property type="entry name" value="C-type_lectin/snaclec_domain"/>
</dbReference>
<accession>A0A6F9DHF2</accession>
<dbReference type="EMBL" id="LR787032">
    <property type="protein sequence ID" value="CAB3262894.1"/>
    <property type="molecule type" value="mRNA"/>
</dbReference>
<proteinExistence type="evidence at transcript level"/>
<dbReference type="InterPro" id="IPR001304">
    <property type="entry name" value="C-type_lectin-like"/>
</dbReference>
<reference evidence="3" key="1">
    <citation type="submission" date="2020-04" db="EMBL/GenBank/DDBJ databases">
        <authorList>
            <person name="Neveu A P."/>
        </authorList>
    </citation>
    <scope>NUCLEOTIDE SEQUENCE</scope>
    <source>
        <tissue evidence="3">Whole embryo</tissue>
    </source>
</reference>
<evidence type="ECO:0000259" key="2">
    <source>
        <dbReference type="PROSITE" id="PS50041"/>
    </source>
</evidence>
<feature type="region of interest" description="Disordered" evidence="1">
    <location>
        <begin position="552"/>
        <end position="575"/>
    </location>
</feature>
<dbReference type="PROSITE" id="PS50041">
    <property type="entry name" value="C_TYPE_LECTIN_2"/>
    <property type="match status" value="2"/>
</dbReference>
<evidence type="ECO:0000256" key="1">
    <source>
        <dbReference type="SAM" id="MobiDB-lite"/>
    </source>
</evidence>
<dbReference type="PANTHER" id="PTHR22803">
    <property type="entry name" value="MANNOSE, PHOSPHOLIPASE, LECTIN RECEPTOR RELATED"/>
    <property type="match status" value="1"/>
</dbReference>
<dbReference type="Gene3D" id="3.10.100.10">
    <property type="entry name" value="Mannose-Binding Protein A, subunit A"/>
    <property type="match status" value="2"/>
</dbReference>
<feature type="domain" description="C-type lectin" evidence="2">
    <location>
        <begin position="250"/>
        <end position="357"/>
    </location>
</feature>
<feature type="domain" description="C-type lectin" evidence="2">
    <location>
        <begin position="78"/>
        <end position="156"/>
    </location>
</feature>